<dbReference type="AlphaFoldDB" id="R0HF85"/>
<dbReference type="SUPFAM" id="SSF53098">
    <property type="entry name" value="Ribonuclease H-like"/>
    <property type="match status" value="1"/>
</dbReference>
<feature type="non-terminal residue" evidence="2">
    <location>
        <position position="1"/>
    </location>
</feature>
<feature type="domain" description="TTF-type" evidence="1">
    <location>
        <begin position="1"/>
        <end position="81"/>
    </location>
</feature>
<gene>
    <name evidence="2" type="ORF">CARUB_v10024511mg</name>
</gene>
<reference evidence="3" key="1">
    <citation type="journal article" date="2013" name="Nat. Genet.">
        <title>The Capsella rubella genome and the genomic consequences of rapid mating system evolution.</title>
        <authorList>
            <person name="Slotte T."/>
            <person name="Hazzouri K.M."/>
            <person name="Agren J.A."/>
            <person name="Koenig D."/>
            <person name="Maumus F."/>
            <person name="Guo Y.L."/>
            <person name="Steige K."/>
            <person name="Platts A.E."/>
            <person name="Escobar J.S."/>
            <person name="Newman L.K."/>
            <person name="Wang W."/>
            <person name="Mandakova T."/>
            <person name="Vello E."/>
            <person name="Smith L.M."/>
            <person name="Henz S.R."/>
            <person name="Steffen J."/>
            <person name="Takuno S."/>
            <person name="Brandvain Y."/>
            <person name="Coop G."/>
            <person name="Andolfatto P."/>
            <person name="Hu T.T."/>
            <person name="Blanchette M."/>
            <person name="Clark R.M."/>
            <person name="Quesneville H."/>
            <person name="Nordborg M."/>
            <person name="Gaut B.S."/>
            <person name="Lysak M.A."/>
            <person name="Jenkins J."/>
            <person name="Grimwood J."/>
            <person name="Chapman J."/>
            <person name="Prochnik S."/>
            <person name="Shu S."/>
            <person name="Rokhsar D."/>
            <person name="Schmutz J."/>
            <person name="Weigel D."/>
            <person name="Wright S.I."/>
        </authorList>
    </citation>
    <scope>NUCLEOTIDE SEQUENCE [LARGE SCALE GENOMIC DNA]</scope>
    <source>
        <strain evidence="3">cv. Monte Gargano</strain>
    </source>
</reference>
<evidence type="ECO:0000313" key="3">
    <source>
        <dbReference type="Proteomes" id="UP000029121"/>
    </source>
</evidence>
<dbReference type="Proteomes" id="UP000029121">
    <property type="component" value="Unassembled WGS sequence"/>
</dbReference>
<dbReference type="InterPro" id="IPR025398">
    <property type="entry name" value="DUF4371"/>
</dbReference>
<keyword evidence="3" id="KW-1185">Reference proteome</keyword>
<sequence>NWLEYSVKKEKASCLCCYLFRDNAGKCVKSDAFITDGLCRWNSLKSFSEYVGGVDSFHNNAVMKREYLMKQGQSIEHALHKQDDITKNEYRIRMNASVDASRYLLQQGLAFRGHDESEKSASRENFVELIKYTANQNEVMSKVILDNAPGNNQMKSPKIQKDIVNCFAKEVVKYVIEEIDHDVFGLLVDESADISDKEQMAVVFRFVDKSGIVKEIFMTITHVSEISATALKFSIDDLFAKYGLSIRKVRGQGFYGASNMKGEFNGFRSLIQRESKSAYYVHCFAHQLQLVVVAVAKKHFNSYMKKIMEEIDNVEISTGTWLNQEISFQRPGNTRWNSHYRTLLRLIELFSSIIEMLEFIENDGVDDLKRRKAHGPLNYFHSFDFVFYLQMMIHLLGLTDNLSMALQRRDQDILNAMSLVKSTKRQLQLFRDDGWNSLMTKVSLFCEKHELEKLDMEADFVDSKWRRKKTGVSNMYHYKVNCLYSILDLQLQEFNDRFNEFDLSNLLKLASFYLDDFSSGEINSLEQELYHYIDNVRNDEKFSDLVNLGDLARKLVETRKHMSYPLVYRLLKLVLILPVATATVERYQFLNDCLVCFIEKDIFKTITNETVMTRFQDMKDRRMLL</sequence>
<evidence type="ECO:0000313" key="2">
    <source>
        <dbReference type="EMBL" id="EOA28304.1"/>
    </source>
</evidence>
<dbReference type="InterPro" id="IPR055298">
    <property type="entry name" value="AtLOH3-like"/>
</dbReference>
<dbReference type="PANTHER" id="PTHR11697:SF230">
    <property type="entry name" value="ZINC FINGER, MYM DOMAIN CONTAINING 1"/>
    <property type="match status" value="1"/>
</dbReference>
<dbReference type="PANTHER" id="PTHR11697">
    <property type="entry name" value="GENERAL TRANSCRIPTION FACTOR 2-RELATED ZINC FINGER PROTEIN"/>
    <property type="match status" value="1"/>
</dbReference>
<dbReference type="EMBL" id="KB870808">
    <property type="protein sequence ID" value="EOA28304.1"/>
    <property type="molecule type" value="Genomic_DNA"/>
</dbReference>
<name>R0HF85_9BRAS</name>
<evidence type="ECO:0000259" key="1">
    <source>
        <dbReference type="SMART" id="SM00597"/>
    </source>
</evidence>
<organism evidence="2 3">
    <name type="scientific">Capsella rubella</name>
    <dbReference type="NCBI Taxonomy" id="81985"/>
    <lineage>
        <taxon>Eukaryota</taxon>
        <taxon>Viridiplantae</taxon>
        <taxon>Streptophyta</taxon>
        <taxon>Embryophyta</taxon>
        <taxon>Tracheophyta</taxon>
        <taxon>Spermatophyta</taxon>
        <taxon>Magnoliopsida</taxon>
        <taxon>eudicotyledons</taxon>
        <taxon>Gunneridae</taxon>
        <taxon>Pentapetalae</taxon>
        <taxon>rosids</taxon>
        <taxon>malvids</taxon>
        <taxon>Brassicales</taxon>
        <taxon>Brassicaceae</taxon>
        <taxon>Camelineae</taxon>
        <taxon>Capsella</taxon>
    </lineage>
</organism>
<dbReference type="Pfam" id="PF14291">
    <property type="entry name" value="DUF4371"/>
    <property type="match status" value="1"/>
</dbReference>
<protein>
    <recommendedName>
        <fullName evidence="1">TTF-type domain-containing protein</fullName>
    </recommendedName>
</protein>
<dbReference type="eggNOG" id="ENOG502QSU3">
    <property type="taxonomic scope" value="Eukaryota"/>
</dbReference>
<dbReference type="InterPro" id="IPR012337">
    <property type="entry name" value="RNaseH-like_sf"/>
</dbReference>
<proteinExistence type="predicted"/>
<dbReference type="InterPro" id="IPR006580">
    <property type="entry name" value="Znf_TTF"/>
</dbReference>
<accession>R0HF85</accession>
<dbReference type="SMART" id="SM00597">
    <property type="entry name" value="ZnF_TTF"/>
    <property type="match status" value="1"/>
</dbReference>
<dbReference type="STRING" id="81985.R0HF85"/>